<dbReference type="EMBL" id="MT144016">
    <property type="protein sequence ID" value="QJA46622.1"/>
    <property type="molecule type" value="Genomic_DNA"/>
</dbReference>
<evidence type="ECO:0000313" key="1">
    <source>
        <dbReference type="EMBL" id="QJA46622.1"/>
    </source>
</evidence>
<reference evidence="1" key="1">
    <citation type="submission" date="2020-03" db="EMBL/GenBank/DDBJ databases">
        <title>The deep terrestrial virosphere.</title>
        <authorList>
            <person name="Holmfeldt K."/>
            <person name="Nilsson E."/>
            <person name="Simone D."/>
            <person name="Lopez-Fernandez M."/>
            <person name="Wu X."/>
            <person name="de Brujin I."/>
            <person name="Lundin D."/>
            <person name="Andersson A."/>
            <person name="Bertilsson S."/>
            <person name="Dopson M."/>
        </authorList>
    </citation>
    <scope>NUCLEOTIDE SEQUENCE</scope>
    <source>
        <strain evidence="1">TM448A00467</strain>
        <strain evidence="2">TM448B01051</strain>
    </source>
</reference>
<dbReference type="AlphaFoldDB" id="A0A6H1ZGM3"/>
<dbReference type="EMBL" id="MT144694">
    <property type="protein sequence ID" value="QJH97627.1"/>
    <property type="molecule type" value="Genomic_DNA"/>
</dbReference>
<protein>
    <submittedName>
        <fullName evidence="1">Uncharacterized protein</fullName>
    </submittedName>
</protein>
<accession>A0A6H1ZGM3</accession>
<proteinExistence type="predicted"/>
<evidence type="ECO:0000313" key="2">
    <source>
        <dbReference type="EMBL" id="QJH97627.1"/>
    </source>
</evidence>
<dbReference type="Gene3D" id="2.60.120.260">
    <property type="entry name" value="Galactose-binding domain-like"/>
    <property type="match status" value="1"/>
</dbReference>
<organism evidence="1">
    <name type="scientific">viral metagenome</name>
    <dbReference type="NCBI Taxonomy" id="1070528"/>
    <lineage>
        <taxon>unclassified sequences</taxon>
        <taxon>metagenomes</taxon>
        <taxon>organismal metagenomes</taxon>
    </lineage>
</organism>
<name>A0A6H1ZGM3_9ZZZZ</name>
<sequence>MSLTLKAARQALSKQIGDFWEGTTTSAGNADKLDLIDSTLTGHQSTWVTSGAGGEQPSTVLITDTELNKEERYVDSDNLTTASGTIGVTRAFTVLIPTIKTYEIHKEFTAADKERAIKWTCYDAFPSLYKLIDDSSLRFGDWLRDGGFETWTSSAVLTRWANDTTQANTLAQTSTEFVRTGTYSCKFTGGGSGSFICQGWNQGSATHDTNNIDMQHLAGKTVTFRVWGFSATANALTISLEDGTTSTYGNHTSHSSSTKVYHPGDSTWRLMEVTKTNTANPLAIEARIYNDTTSAVYVDDASLTGIGDKMTYDISDLGLYNHQPNQIYAVSNRAANDTTPRPKDSIVLLDNWSTATSSGLLTFKTRITDGKALRIVGRGYLTQPADAGVNTEASWTSTEVTAPQDEIIVAGAAMYLYRLLISTSQLGDVDRYKMLADYWEKEYRIRKARYGMASLAGTILRG</sequence>
<gene>
    <name evidence="1" type="ORF">TM448A00467_0022</name>
    <name evidence="2" type="ORF">TM448B01051_0015</name>
</gene>